<proteinExistence type="predicted"/>
<feature type="compositionally biased region" description="Basic and acidic residues" evidence="1">
    <location>
        <begin position="1"/>
        <end position="17"/>
    </location>
</feature>
<keyword evidence="3" id="KW-1185">Reference proteome</keyword>
<dbReference type="InterPro" id="IPR026187">
    <property type="entry name" value="Aven"/>
</dbReference>
<feature type="compositionally biased region" description="Low complexity" evidence="1">
    <location>
        <begin position="43"/>
        <end position="53"/>
    </location>
</feature>
<name>A0A9P0MXI1_SPOLI</name>
<reference evidence="2" key="1">
    <citation type="submission" date="2022-02" db="EMBL/GenBank/DDBJ databases">
        <authorList>
            <person name="King R."/>
        </authorList>
    </citation>
    <scope>NUCLEOTIDE SEQUENCE</scope>
</reference>
<dbReference type="AlphaFoldDB" id="A0A9P0MXI1"/>
<evidence type="ECO:0000313" key="2">
    <source>
        <dbReference type="EMBL" id="CAH1637019.1"/>
    </source>
</evidence>
<organism evidence="2 3">
    <name type="scientific">Spodoptera littoralis</name>
    <name type="common">Egyptian cotton leafworm</name>
    <dbReference type="NCBI Taxonomy" id="7109"/>
    <lineage>
        <taxon>Eukaryota</taxon>
        <taxon>Metazoa</taxon>
        <taxon>Ecdysozoa</taxon>
        <taxon>Arthropoda</taxon>
        <taxon>Hexapoda</taxon>
        <taxon>Insecta</taxon>
        <taxon>Pterygota</taxon>
        <taxon>Neoptera</taxon>
        <taxon>Endopterygota</taxon>
        <taxon>Lepidoptera</taxon>
        <taxon>Glossata</taxon>
        <taxon>Ditrysia</taxon>
        <taxon>Noctuoidea</taxon>
        <taxon>Noctuidae</taxon>
        <taxon>Amphipyrinae</taxon>
        <taxon>Spodoptera</taxon>
    </lineage>
</organism>
<accession>A0A9P0MXI1</accession>
<dbReference type="PANTHER" id="PTHR16524:SF2">
    <property type="entry name" value="CELL DEATH REGULATOR AVEN"/>
    <property type="match status" value="1"/>
</dbReference>
<evidence type="ECO:0000313" key="3">
    <source>
        <dbReference type="Proteomes" id="UP001153321"/>
    </source>
</evidence>
<dbReference type="EMBL" id="LR824545">
    <property type="protein sequence ID" value="CAH1637019.1"/>
    <property type="molecule type" value="Genomic_DNA"/>
</dbReference>
<sequence>MPEDSKKSNEKIKERRERKPRHRNQKKETENVVEKKTEEPKNVPKVTVPQKPVYEPPPPEFYKNLKRETDDILKITEEENSKYKKKEIQSNWAKYEVPIDSYEEIEEQENLGADYEKLIQAPLSIGGHFQFKHEKSWDINTGPSLYDKYFDINMEDLNIALCSIPFYERNSIDTSNFSETDILTMNNRATRFKQKYYNDKSYSTPETEAQEKILSNLMESLKEDNTKGDTSNDIDIKYDNARKTRLESEKSDSYVELQTENNTEIANAVEENLKTQEPVSDDTPVNKIEVKEDKLDDFIFRDTNKNVTEPKVDNVTTANSVEKPVCNIETVESTPVVEEVLPTVAAKTTPIVPKGNPVAITTPEVTIKPEETKKNPVIESPEDLEKWLDDFLDG</sequence>
<dbReference type="PANTHER" id="PTHR16524">
    <property type="entry name" value="CELL DEATH REGULATOR AVEN"/>
    <property type="match status" value="1"/>
</dbReference>
<dbReference type="GO" id="GO:0010972">
    <property type="term" value="P:negative regulation of G2/M transition of mitotic cell cycle"/>
    <property type="evidence" value="ECO:0007669"/>
    <property type="project" value="TreeGrafter"/>
</dbReference>
<feature type="compositionally biased region" description="Basic and acidic residues" evidence="1">
    <location>
        <begin position="26"/>
        <end position="42"/>
    </location>
</feature>
<dbReference type="Proteomes" id="UP001153321">
    <property type="component" value="Chromosome 14"/>
</dbReference>
<feature type="region of interest" description="Disordered" evidence="1">
    <location>
        <begin position="1"/>
        <end position="66"/>
    </location>
</feature>
<evidence type="ECO:0000256" key="1">
    <source>
        <dbReference type="SAM" id="MobiDB-lite"/>
    </source>
</evidence>
<protein>
    <submittedName>
        <fullName evidence="2">Uncharacterized protein</fullName>
    </submittedName>
</protein>
<gene>
    <name evidence="2" type="ORF">SPLIT_LOCUS2380</name>
</gene>